<proteinExistence type="predicted"/>
<dbReference type="EMBL" id="UPHU01000001">
    <property type="protein sequence ID" value="VBA51010.1"/>
    <property type="molecule type" value="Genomic_DNA"/>
</dbReference>
<organism evidence="1 2">
    <name type="scientific">Mycobacterium pseudokansasii</name>
    <dbReference type="NCBI Taxonomy" id="2341080"/>
    <lineage>
        <taxon>Bacteria</taxon>
        <taxon>Bacillati</taxon>
        <taxon>Actinomycetota</taxon>
        <taxon>Actinomycetes</taxon>
        <taxon>Mycobacteriales</taxon>
        <taxon>Mycobacteriaceae</taxon>
        <taxon>Mycobacterium</taxon>
    </lineage>
</organism>
<name>A0A498QU65_9MYCO</name>
<dbReference type="Proteomes" id="UP000268285">
    <property type="component" value="Unassembled WGS sequence"/>
</dbReference>
<sequence length="42" mass="4713">MAITHQVDGVDVHRRAIQAQKVAAATEPRRVARDVLASWEFL</sequence>
<evidence type="ECO:0000313" key="2">
    <source>
        <dbReference type="Proteomes" id="UP000268285"/>
    </source>
</evidence>
<dbReference type="RefSeq" id="WP_276860978.1">
    <property type="nucleotide sequence ID" value="NZ_JAIENV010000063.1"/>
</dbReference>
<dbReference type="AlphaFoldDB" id="A0A498QU65"/>
<keyword evidence="2" id="KW-1185">Reference proteome</keyword>
<reference evidence="1 2" key="1">
    <citation type="submission" date="2018-09" db="EMBL/GenBank/DDBJ databases">
        <authorList>
            <person name="Tagini F."/>
        </authorList>
    </citation>
    <scope>NUCLEOTIDE SEQUENCE [LARGE SCALE GENOMIC DNA]</scope>
    <source>
        <strain evidence="1 2">MK142</strain>
    </source>
</reference>
<accession>A0A498QU65</accession>
<protein>
    <submittedName>
        <fullName evidence="1">Uncharacterized protein</fullName>
    </submittedName>
</protein>
<evidence type="ECO:0000313" key="1">
    <source>
        <dbReference type="EMBL" id="VBA51010.1"/>
    </source>
</evidence>
<gene>
    <name evidence="1" type="ORF">LAUMK142_02902</name>
</gene>